<keyword evidence="3" id="KW-1185">Reference proteome</keyword>
<evidence type="ECO:0000313" key="2">
    <source>
        <dbReference type="EnsemblPlants" id="PGSC0003DMT400064900"/>
    </source>
</evidence>
<evidence type="ECO:0000256" key="1">
    <source>
        <dbReference type="SAM" id="MobiDB-lite"/>
    </source>
</evidence>
<feature type="region of interest" description="Disordered" evidence="1">
    <location>
        <begin position="1"/>
        <end position="20"/>
    </location>
</feature>
<proteinExistence type="predicted"/>
<dbReference type="AlphaFoldDB" id="M1CD30"/>
<feature type="region of interest" description="Disordered" evidence="1">
    <location>
        <begin position="36"/>
        <end position="55"/>
    </location>
</feature>
<reference evidence="2" key="2">
    <citation type="submission" date="2015-06" db="UniProtKB">
        <authorList>
            <consortium name="EnsemblPlants"/>
        </authorList>
    </citation>
    <scope>IDENTIFICATION</scope>
    <source>
        <strain evidence="2">DM1-3 516 R44</strain>
    </source>
</reference>
<dbReference type="HOGENOM" id="CLU_2417528_0_0_1"/>
<dbReference type="EnsemblPlants" id="PGSC0003DMT400064900">
    <property type="protein sequence ID" value="PGSC0003DMT400064900"/>
    <property type="gene ID" value="PGSC0003DMG400025203"/>
</dbReference>
<sequence length="92" mass="10041">MAKSEGEHSNTMSDDDIPLTHFVPKRVRSQLLKGSGKPVGILMDDPDDDSQSTPSVVVPVKVTGSVKRSLEEGFVLMNSKKPHCFVGYVKEV</sequence>
<dbReference type="Proteomes" id="UP000011115">
    <property type="component" value="Unassembled WGS sequence"/>
</dbReference>
<reference evidence="3" key="1">
    <citation type="journal article" date="2011" name="Nature">
        <title>Genome sequence and analysis of the tuber crop potato.</title>
        <authorList>
            <consortium name="The Potato Genome Sequencing Consortium"/>
        </authorList>
    </citation>
    <scope>NUCLEOTIDE SEQUENCE [LARGE SCALE GENOMIC DNA]</scope>
    <source>
        <strain evidence="3">cv. DM1-3 516 R44</strain>
    </source>
</reference>
<dbReference type="PaxDb" id="4113-PGSC0003DMT400064900"/>
<accession>M1CD30</accession>
<name>M1CD30_SOLTU</name>
<dbReference type="Gramene" id="PGSC0003DMT400064900">
    <property type="protein sequence ID" value="PGSC0003DMT400064900"/>
    <property type="gene ID" value="PGSC0003DMG400025203"/>
</dbReference>
<dbReference type="InParanoid" id="M1CD30"/>
<organism evidence="2 3">
    <name type="scientific">Solanum tuberosum</name>
    <name type="common">Potato</name>
    <dbReference type="NCBI Taxonomy" id="4113"/>
    <lineage>
        <taxon>Eukaryota</taxon>
        <taxon>Viridiplantae</taxon>
        <taxon>Streptophyta</taxon>
        <taxon>Embryophyta</taxon>
        <taxon>Tracheophyta</taxon>
        <taxon>Spermatophyta</taxon>
        <taxon>Magnoliopsida</taxon>
        <taxon>eudicotyledons</taxon>
        <taxon>Gunneridae</taxon>
        <taxon>Pentapetalae</taxon>
        <taxon>asterids</taxon>
        <taxon>lamiids</taxon>
        <taxon>Solanales</taxon>
        <taxon>Solanaceae</taxon>
        <taxon>Solanoideae</taxon>
        <taxon>Solaneae</taxon>
        <taxon>Solanum</taxon>
    </lineage>
</organism>
<evidence type="ECO:0000313" key="3">
    <source>
        <dbReference type="Proteomes" id="UP000011115"/>
    </source>
</evidence>
<protein>
    <submittedName>
        <fullName evidence="2">Uncharacterized protein</fullName>
    </submittedName>
</protein>